<dbReference type="Proteomes" id="UP000224130">
    <property type="component" value="Unassembled WGS sequence"/>
</dbReference>
<reference evidence="2 3" key="1">
    <citation type="submission" date="2017-10" db="EMBL/GenBank/DDBJ databases">
        <title>Sequencing the genomes of 1000 actinobacteria strains.</title>
        <authorList>
            <person name="Klenk H.-P."/>
        </authorList>
    </citation>
    <scope>NUCLEOTIDE SEQUENCE [LARGE SCALE GENOMIC DNA]</scope>
    <source>
        <strain evidence="2 3">DSM 21863</strain>
    </source>
</reference>
<feature type="region of interest" description="Disordered" evidence="1">
    <location>
        <begin position="156"/>
        <end position="252"/>
    </location>
</feature>
<organism evidence="2 3">
    <name type="scientific">Isoptericola jiangsuensis</name>
    <dbReference type="NCBI Taxonomy" id="548579"/>
    <lineage>
        <taxon>Bacteria</taxon>
        <taxon>Bacillati</taxon>
        <taxon>Actinomycetota</taxon>
        <taxon>Actinomycetes</taxon>
        <taxon>Micrococcales</taxon>
        <taxon>Promicromonosporaceae</taxon>
        <taxon>Isoptericola</taxon>
    </lineage>
</organism>
<dbReference type="InterPro" id="IPR029058">
    <property type="entry name" value="AB_hydrolase_fold"/>
</dbReference>
<evidence type="ECO:0000313" key="3">
    <source>
        <dbReference type="Proteomes" id="UP000224130"/>
    </source>
</evidence>
<keyword evidence="3" id="KW-1185">Reference proteome</keyword>
<evidence type="ECO:0008006" key="4">
    <source>
        <dbReference type="Google" id="ProtNLM"/>
    </source>
</evidence>
<sequence length="252" mass="27333">MRALTAAGWRVESYDAPAHGASAGDRLTLLEHMAAMRAVEAACGPFDAVVGHSLGAFAAGTALHEGFSARHFVSLAAPTGFDSVVATYMRLVGLSPVLHERLCTRIAATTFPGHPDVRDRFDLLRHPVPDAVRTLFVQDTDDAMHGVAEAHALHAAHPGSERPAGHLRAGSQPRAGRRRHRARRRRAPRPRPRLTRSLNPSPSPPTVTGDARRRPAAPQEERRGVVCCRPSGDPEDQATSERSTYCRMPPLR</sequence>
<dbReference type="EMBL" id="PDJJ01000001">
    <property type="protein sequence ID" value="PFG43413.1"/>
    <property type="molecule type" value="Genomic_DNA"/>
</dbReference>
<feature type="compositionally biased region" description="Basic residues" evidence="1">
    <location>
        <begin position="175"/>
        <end position="194"/>
    </location>
</feature>
<evidence type="ECO:0000256" key="1">
    <source>
        <dbReference type="SAM" id="MobiDB-lite"/>
    </source>
</evidence>
<name>A0A2A9EXG0_9MICO</name>
<dbReference type="AlphaFoldDB" id="A0A2A9EXG0"/>
<proteinExistence type="predicted"/>
<dbReference type="SUPFAM" id="SSF53474">
    <property type="entry name" value="alpha/beta-Hydrolases"/>
    <property type="match status" value="1"/>
</dbReference>
<comment type="caution">
    <text evidence="2">The sequence shown here is derived from an EMBL/GenBank/DDBJ whole genome shotgun (WGS) entry which is preliminary data.</text>
</comment>
<evidence type="ECO:0000313" key="2">
    <source>
        <dbReference type="EMBL" id="PFG43413.1"/>
    </source>
</evidence>
<accession>A0A2A9EXG0</accession>
<gene>
    <name evidence="2" type="ORF">ATJ88_2110</name>
</gene>
<dbReference type="Gene3D" id="3.40.50.1820">
    <property type="entry name" value="alpha/beta hydrolase"/>
    <property type="match status" value="1"/>
</dbReference>
<protein>
    <recommendedName>
        <fullName evidence="4">Alpha/beta hydrolase family protein</fullName>
    </recommendedName>
</protein>